<dbReference type="SMART" id="SM00355">
    <property type="entry name" value="ZnF_C2H2"/>
    <property type="match status" value="2"/>
</dbReference>
<dbReference type="InterPro" id="IPR044300">
    <property type="entry name" value="STOP1/2"/>
</dbReference>
<accession>A0A6A3D1K0</accession>
<dbReference type="AlphaFoldDB" id="A0A6A3D1K0"/>
<keyword evidence="7" id="KW-0804">Transcription</keyword>
<keyword evidence="4 9" id="KW-0863">Zinc-finger</keyword>
<dbReference type="InterPro" id="IPR036236">
    <property type="entry name" value="Znf_C2H2_sf"/>
</dbReference>
<keyword evidence="3" id="KW-0677">Repeat</keyword>
<evidence type="ECO:0000256" key="1">
    <source>
        <dbReference type="ARBA" id="ARBA00004123"/>
    </source>
</evidence>
<keyword evidence="6" id="KW-0805">Transcription regulation</keyword>
<dbReference type="FunFam" id="3.30.160.60:FF:000145">
    <property type="entry name" value="Zinc finger protein 574"/>
    <property type="match status" value="1"/>
</dbReference>
<keyword evidence="8" id="KW-0539">Nucleus</keyword>
<dbReference type="GO" id="GO:0005634">
    <property type="term" value="C:nucleus"/>
    <property type="evidence" value="ECO:0007669"/>
    <property type="project" value="UniProtKB-SubCell"/>
</dbReference>
<keyword evidence="5" id="KW-0862">Zinc</keyword>
<dbReference type="SUPFAM" id="SSF57667">
    <property type="entry name" value="beta-beta-alpha zinc fingers"/>
    <property type="match status" value="1"/>
</dbReference>
<protein>
    <submittedName>
        <fullName evidence="11">Zinc finger protein STAR3</fullName>
    </submittedName>
</protein>
<dbReference type="Pfam" id="PF23115">
    <property type="entry name" value="zf-C2H2_STOP2_3rd"/>
    <property type="match status" value="1"/>
</dbReference>
<dbReference type="PANTHER" id="PTHR46352">
    <property type="entry name" value="PROTEIN SENSITIVE TO PROTON RHIZOTOXICITY 1"/>
    <property type="match status" value="1"/>
</dbReference>
<keyword evidence="2" id="KW-0479">Metal-binding</keyword>
<dbReference type="InterPro" id="IPR058196">
    <property type="entry name" value="zf-C2H2_STOP1/2_C"/>
</dbReference>
<dbReference type="PROSITE" id="PS00028">
    <property type="entry name" value="ZINC_FINGER_C2H2_1"/>
    <property type="match status" value="1"/>
</dbReference>
<proteinExistence type="predicted"/>
<dbReference type="Pfam" id="PF00096">
    <property type="entry name" value="zf-C2H2"/>
    <property type="match status" value="1"/>
</dbReference>
<comment type="subcellular location">
    <subcellularLocation>
        <location evidence="1">Nucleus</location>
    </subcellularLocation>
</comment>
<evidence type="ECO:0000256" key="8">
    <source>
        <dbReference type="ARBA" id="ARBA00023242"/>
    </source>
</evidence>
<dbReference type="PROSITE" id="PS50157">
    <property type="entry name" value="ZINC_FINGER_C2H2_2"/>
    <property type="match status" value="1"/>
</dbReference>
<gene>
    <name evidence="11" type="ORF">F3Y22_tig00000340pilonHSYRG00779</name>
</gene>
<dbReference type="PANTHER" id="PTHR46352:SF8">
    <property type="entry name" value="PROTEIN SENSITIVE TO PROTON RHIZOTOXICITY 2"/>
    <property type="match status" value="1"/>
</dbReference>
<evidence type="ECO:0000259" key="10">
    <source>
        <dbReference type="PROSITE" id="PS50157"/>
    </source>
</evidence>
<evidence type="ECO:0000256" key="9">
    <source>
        <dbReference type="PROSITE-ProRule" id="PRU00042"/>
    </source>
</evidence>
<evidence type="ECO:0000256" key="4">
    <source>
        <dbReference type="ARBA" id="ARBA00022771"/>
    </source>
</evidence>
<evidence type="ECO:0000256" key="2">
    <source>
        <dbReference type="ARBA" id="ARBA00022723"/>
    </source>
</evidence>
<evidence type="ECO:0000313" key="12">
    <source>
        <dbReference type="Proteomes" id="UP000436088"/>
    </source>
</evidence>
<dbReference type="EMBL" id="VEPZ02000032">
    <property type="protein sequence ID" value="KAE8735613.1"/>
    <property type="molecule type" value="Genomic_DNA"/>
</dbReference>
<comment type="caution">
    <text evidence="11">The sequence shown here is derived from an EMBL/GenBank/DDBJ whole genome shotgun (WGS) entry which is preliminary data.</text>
</comment>
<reference evidence="11" key="1">
    <citation type="submission" date="2019-09" db="EMBL/GenBank/DDBJ databases">
        <title>Draft genome information of white flower Hibiscus syriacus.</title>
        <authorList>
            <person name="Kim Y.-M."/>
        </authorList>
    </citation>
    <scope>NUCLEOTIDE SEQUENCE [LARGE SCALE GENOMIC DNA]</scope>
    <source>
        <strain evidence="11">YM2019G1</strain>
    </source>
</reference>
<evidence type="ECO:0000256" key="6">
    <source>
        <dbReference type="ARBA" id="ARBA00023015"/>
    </source>
</evidence>
<evidence type="ECO:0000256" key="3">
    <source>
        <dbReference type="ARBA" id="ARBA00022737"/>
    </source>
</evidence>
<dbReference type="GO" id="GO:0010044">
    <property type="term" value="P:response to aluminum ion"/>
    <property type="evidence" value="ECO:0007669"/>
    <property type="project" value="InterPro"/>
</dbReference>
<feature type="domain" description="C2H2-type" evidence="10">
    <location>
        <begin position="117"/>
        <end position="144"/>
    </location>
</feature>
<evidence type="ECO:0000313" key="11">
    <source>
        <dbReference type="EMBL" id="KAE8735613.1"/>
    </source>
</evidence>
<organism evidence="11 12">
    <name type="scientific">Hibiscus syriacus</name>
    <name type="common">Rose of Sharon</name>
    <dbReference type="NCBI Taxonomy" id="106335"/>
    <lineage>
        <taxon>Eukaryota</taxon>
        <taxon>Viridiplantae</taxon>
        <taxon>Streptophyta</taxon>
        <taxon>Embryophyta</taxon>
        <taxon>Tracheophyta</taxon>
        <taxon>Spermatophyta</taxon>
        <taxon>Magnoliopsida</taxon>
        <taxon>eudicotyledons</taxon>
        <taxon>Gunneridae</taxon>
        <taxon>Pentapetalae</taxon>
        <taxon>rosids</taxon>
        <taxon>malvids</taxon>
        <taxon>Malvales</taxon>
        <taxon>Malvaceae</taxon>
        <taxon>Malvoideae</taxon>
        <taxon>Hibiscus</taxon>
    </lineage>
</organism>
<evidence type="ECO:0000256" key="7">
    <source>
        <dbReference type="ARBA" id="ARBA00023163"/>
    </source>
</evidence>
<dbReference type="Proteomes" id="UP000436088">
    <property type="component" value="Unassembled WGS sequence"/>
</dbReference>
<sequence length="251" mass="28159">MISEASTSCFPDVSQELPIYSMSDQDNINVSYSGSGLDQAHSSSLLCNLSILKDKVLQVESLVSILITSDGVHPESTWSLAMASMGSLVQDIIVSASSMIVVCQQMSHGTISAKYAYYCHVCGKGFKRDANLRMHMRAHGDEYKTNAALEGCRWNQKHARFQPLKSMICVKNHYRRSHCPKMYVCKRCKQKQFSVPSDLRTHEKHCGDLRWRCSCGTTFSRKYKLMGHVALFVGHSPVGVNVFPKHGKFQN</sequence>
<dbReference type="InterPro" id="IPR013087">
    <property type="entry name" value="Znf_C2H2_type"/>
</dbReference>
<dbReference type="Pfam" id="PF23118">
    <property type="entry name" value="zf-C2H2_STOP2_C"/>
    <property type="match status" value="1"/>
</dbReference>
<dbReference type="Gene3D" id="3.30.160.60">
    <property type="entry name" value="Classic Zinc Finger"/>
    <property type="match status" value="1"/>
</dbReference>
<evidence type="ECO:0000256" key="5">
    <source>
        <dbReference type="ARBA" id="ARBA00022833"/>
    </source>
</evidence>
<dbReference type="GO" id="GO:0008270">
    <property type="term" value="F:zinc ion binding"/>
    <property type="evidence" value="ECO:0007669"/>
    <property type="project" value="UniProtKB-KW"/>
</dbReference>
<dbReference type="InterPro" id="IPR059161">
    <property type="entry name" value="Znf-C2H2_STOP1/2_3rd"/>
</dbReference>
<dbReference type="GO" id="GO:0010447">
    <property type="term" value="P:response to acidic pH"/>
    <property type="evidence" value="ECO:0007669"/>
    <property type="project" value="InterPro"/>
</dbReference>
<keyword evidence="12" id="KW-1185">Reference proteome</keyword>
<name>A0A6A3D1K0_HIBSY</name>